<dbReference type="OrthoDB" id="6137369at2759"/>
<dbReference type="Pfam" id="PF26215">
    <property type="entry name" value="HTH_animal"/>
    <property type="match status" value="1"/>
</dbReference>
<dbReference type="Proteomes" id="UP000267027">
    <property type="component" value="Unassembled WGS sequence"/>
</dbReference>
<dbReference type="InterPro" id="IPR043502">
    <property type="entry name" value="DNA/RNA_pol_sf"/>
</dbReference>
<accession>A0A0R3PSJ9</accession>
<gene>
    <name evidence="2" type="ORF">ACOC_LOCUS8625</name>
</gene>
<proteinExistence type="predicted"/>
<dbReference type="OMA" id="YRISSSW"/>
<dbReference type="STRING" id="334426.A0A0R3PSJ9"/>
<evidence type="ECO:0000313" key="2">
    <source>
        <dbReference type="EMBL" id="VDM60210.1"/>
    </source>
</evidence>
<evidence type="ECO:0000259" key="1">
    <source>
        <dbReference type="PROSITE" id="PS50878"/>
    </source>
</evidence>
<organism evidence="4">
    <name type="scientific">Angiostrongylus costaricensis</name>
    <name type="common">Nematode worm</name>
    <dbReference type="NCBI Taxonomy" id="334426"/>
    <lineage>
        <taxon>Eukaryota</taxon>
        <taxon>Metazoa</taxon>
        <taxon>Ecdysozoa</taxon>
        <taxon>Nematoda</taxon>
        <taxon>Chromadorea</taxon>
        <taxon>Rhabditida</taxon>
        <taxon>Rhabditina</taxon>
        <taxon>Rhabditomorpha</taxon>
        <taxon>Strongyloidea</taxon>
        <taxon>Metastrongylidae</taxon>
        <taxon>Angiostrongylus</taxon>
    </lineage>
</organism>
<keyword evidence="3" id="KW-1185">Reference proteome</keyword>
<reference evidence="4" key="1">
    <citation type="submission" date="2017-02" db="UniProtKB">
        <authorList>
            <consortium name="WormBaseParasite"/>
        </authorList>
    </citation>
    <scope>IDENTIFICATION</scope>
</reference>
<dbReference type="AlphaFoldDB" id="A0A0R3PSJ9"/>
<dbReference type="InterPro" id="IPR000477">
    <property type="entry name" value="RT_dom"/>
</dbReference>
<dbReference type="PANTHER" id="PTHR21301">
    <property type="entry name" value="REVERSE TRANSCRIPTASE"/>
    <property type="match status" value="1"/>
</dbReference>
<dbReference type="SUPFAM" id="SSF56672">
    <property type="entry name" value="DNA/RNA polymerases"/>
    <property type="match status" value="1"/>
</dbReference>
<dbReference type="PROSITE" id="PS50878">
    <property type="entry name" value="RT_POL"/>
    <property type="match status" value="1"/>
</dbReference>
<name>A0A0R3PSJ9_ANGCS</name>
<dbReference type="Pfam" id="PF00078">
    <property type="entry name" value="RVT_1"/>
    <property type="match status" value="1"/>
</dbReference>
<dbReference type="WBParaSite" id="ACOC_0000862401-mRNA-1">
    <property type="protein sequence ID" value="ACOC_0000862401-mRNA-1"/>
    <property type="gene ID" value="ACOC_0000862401"/>
</dbReference>
<reference evidence="2 3" key="2">
    <citation type="submission" date="2018-11" db="EMBL/GenBank/DDBJ databases">
        <authorList>
            <consortium name="Pathogen Informatics"/>
        </authorList>
    </citation>
    <scope>NUCLEOTIDE SEQUENCE [LARGE SCALE GENOMIC DNA]</scope>
    <source>
        <strain evidence="2 3">Costa Rica</strain>
    </source>
</reference>
<protein>
    <submittedName>
        <fullName evidence="4">Reverse transcriptase domain-containing protein</fullName>
    </submittedName>
</protein>
<evidence type="ECO:0000313" key="3">
    <source>
        <dbReference type="Proteomes" id="UP000267027"/>
    </source>
</evidence>
<evidence type="ECO:0000313" key="4">
    <source>
        <dbReference type="WBParaSite" id="ACOC_0000862401-mRNA-1"/>
    </source>
</evidence>
<dbReference type="InterPro" id="IPR058912">
    <property type="entry name" value="HTH_animal"/>
</dbReference>
<sequence>MFLERLRNASPNNAYVMESFDVTALYTNVSNDSAMQAIFELLVEHEGRINMHGLSIQQLMALLKECLNCSIFRWSGKYFAQIRRLAMGQRLAPSLAIVFMPKIEAPVLNFRPLLYCRYVDDCVVVFSTQEEIDKYYELLNEQSEYIKFTGEKPRKNWLPFLDVQINLSSSGYLTKWYRKPSNKNILVHFLSSHPSHTKRAIVRNMFRTAISVCNTRELKEEWRDLARQIAISNG</sequence>
<dbReference type="PANTHER" id="PTHR21301:SF10">
    <property type="entry name" value="REVERSE TRANSCRIPTASE DOMAIN-CONTAINING PROTEIN"/>
    <property type="match status" value="1"/>
</dbReference>
<dbReference type="EMBL" id="UYYA01004179">
    <property type="protein sequence ID" value="VDM60210.1"/>
    <property type="molecule type" value="Genomic_DNA"/>
</dbReference>
<feature type="domain" description="Reverse transcriptase" evidence="1">
    <location>
        <begin position="1"/>
        <end position="174"/>
    </location>
</feature>